<evidence type="ECO:0000313" key="3">
    <source>
        <dbReference type="Proteomes" id="UP001375743"/>
    </source>
</evidence>
<feature type="compositionally biased region" description="Basic residues" evidence="1">
    <location>
        <begin position="129"/>
        <end position="138"/>
    </location>
</feature>
<evidence type="ECO:0000256" key="1">
    <source>
        <dbReference type="SAM" id="MobiDB-lite"/>
    </source>
</evidence>
<sequence>MTSSGPVDADRIRQRAYELWEQDGRPEGHDLDYWLKAERDLAQNDGSDLGSPHGSGAGETGGTRSEPDLAPVSEGGKAPPRRSSRSQAKPVQGNEDDAGKPASAKARKAKPAAGEAATVTAEREEHVQQRRTRKKAEG</sequence>
<dbReference type="Proteomes" id="UP001375743">
    <property type="component" value="Unassembled WGS sequence"/>
</dbReference>
<feature type="compositionally biased region" description="Low complexity" evidence="1">
    <location>
        <begin position="111"/>
        <end position="120"/>
    </location>
</feature>
<reference evidence="2 3" key="1">
    <citation type="submission" date="2024-01" db="EMBL/GenBank/DDBJ databases">
        <title>Multi-omics insights into the function and evolution of sodium benzoate biodegradation pathways in Benzoatithermus flavus gen. nov., sp. nov. from hot spring.</title>
        <authorList>
            <person name="Hu C.-J."/>
            <person name="Li W.-J."/>
        </authorList>
    </citation>
    <scope>NUCLEOTIDE SEQUENCE [LARGE SCALE GENOMIC DNA]</scope>
    <source>
        <strain evidence="2 3">SYSU G07066</strain>
    </source>
</reference>
<dbReference type="Pfam" id="PF11154">
    <property type="entry name" value="DUF2934"/>
    <property type="match status" value="1"/>
</dbReference>
<keyword evidence="3" id="KW-1185">Reference proteome</keyword>
<organism evidence="2 3">
    <name type="scientific">Benzoatithermus flavus</name>
    <dbReference type="NCBI Taxonomy" id="3108223"/>
    <lineage>
        <taxon>Bacteria</taxon>
        <taxon>Pseudomonadati</taxon>
        <taxon>Pseudomonadota</taxon>
        <taxon>Alphaproteobacteria</taxon>
        <taxon>Geminicoccales</taxon>
        <taxon>Geminicoccaceae</taxon>
        <taxon>Benzoatithermus</taxon>
    </lineage>
</organism>
<name>A0ABU8XPP0_9PROT</name>
<dbReference type="InterPro" id="IPR021327">
    <property type="entry name" value="DUF2934"/>
</dbReference>
<proteinExistence type="predicted"/>
<accession>A0ABU8XPP0</accession>
<dbReference type="EMBL" id="JBBLZC010000003">
    <property type="protein sequence ID" value="MEK0082380.1"/>
    <property type="molecule type" value="Genomic_DNA"/>
</dbReference>
<gene>
    <name evidence="2" type="ORF">U1T56_04410</name>
</gene>
<feature type="region of interest" description="Disordered" evidence="1">
    <location>
        <begin position="42"/>
        <end position="138"/>
    </location>
</feature>
<evidence type="ECO:0000313" key="2">
    <source>
        <dbReference type="EMBL" id="MEK0082380.1"/>
    </source>
</evidence>
<comment type="caution">
    <text evidence="2">The sequence shown here is derived from an EMBL/GenBank/DDBJ whole genome shotgun (WGS) entry which is preliminary data.</text>
</comment>
<dbReference type="RefSeq" id="WP_418158232.1">
    <property type="nucleotide sequence ID" value="NZ_JBBLZC010000003.1"/>
</dbReference>
<protein>
    <submittedName>
        <fullName evidence="2">DUF2934 domain-containing protein</fullName>
    </submittedName>
</protein>